<dbReference type="InterPro" id="IPR011659">
    <property type="entry name" value="WD40"/>
</dbReference>
<dbReference type="InterPro" id="IPR007541">
    <property type="entry name" value="Uncharacterised_BSP"/>
</dbReference>
<dbReference type="Proteomes" id="UP000290848">
    <property type="component" value="Unassembled WGS sequence"/>
</dbReference>
<evidence type="ECO:0000313" key="3">
    <source>
        <dbReference type="Proteomes" id="UP000290848"/>
    </source>
</evidence>
<evidence type="ECO:0000256" key="1">
    <source>
        <dbReference type="ARBA" id="ARBA00009820"/>
    </source>
</evidence>
<organism evidence="2 3">
    <name type="scientific">Arcticibacter tournemirensis</name>
    <dbReference type="NCBI Taxonomy" id="699437"/>
    <lineage>
        <taxon>Bacteria</taxon>
        <taxon>Pseudomonadati</taxon>
        <taxon>Bacteroidota</taxon>
        <taxon>Sphingobacteriia</taxon>
        <taxon>Sphingobacteriales</taxon>
        <taxon>Sphingobacteriaceae</taxon>
        <taxon>Arcticibacter</taxon>
    </lineage>
</organism>
<dbReference type="SUPFAM" id="SSF69304">
    <property type="entry name" value="Tricorn protease N-terminal domain"/>
    <property type="match status" value="1"/>
</dbReference>
<dbReference type="EMBL" id="RXOC01000001">
    <property type="protein sequence ID" value="RXF72486.1"/>
    <property type="molecule type" value="Genomic_DNA"/>
</dbReference>
<dbReference type="Pfam" id="PF07676">
    <property type="entry name" value="PD40"/>
    <property type="match status" value="4"/>
</dbReference>
<protein>
    <submittedName>
        <fullName evidence="2">TolB protein</fullName>
    </submittedName>
</protein>
<reference evidence="2 3" key="1">
    <citation type="submission" date="2018-12" db="EMBL/GenBank/DDBJ databases">
        <title>The Draft Genome Sequence of the Soil Bacterium Pedobacter tournemirensis R1.</title>
        <authorList>
            <person name="He J."/>
        </authorList>
    </citation>
    <scope>NUCLEOTIDE SEQUENCE [LARGE SCALE GENOMIC DNA]</scope>
    <source>
        <strain evidence="2 3">R1</strain>
    </source>
</reference>
<sequence length="1077" mass="121056">MRYFDLLRKNTAYRLFCFVLVFFLSGLASPSFGQYFGQNKVRYKNLKFKVNQSPHFELYYYLKNDSLVKRMLQESELWYDLHQQVFRDTFSKKNPLIVYNNHADFQQTTAIDGDISVGTGGVTEGMKNRVVMPMMQLNQQTRHVLGHELVHAFQYHSLIEGDSTNLENIGNLPLWMVEGMAEYLSIGKVDAFTAMWMRDAYLNKDIPTLRDLTESNRYFPYRYGQAFWTYIGSTYGDTIIVPLFKATAKFGYQMAIRRTFGYDERTLSNLWRTSIENTYKPLLKDTSQVPVGRKLIDSKNGGDMNVAPAISPDGKYVAFLSEKELFSIDLFLADAVTGKIIRKLTSKTTNTHIDEFSFIESAGAWSPDSKKFAFTIYSEGRNKLLIVDVSNGKVLMTEGLGDVREFSNLAWSPNGEDIALTGLKEGFSDLYLFNTRTKQVTQLTNDKYSDYQPNFSSDGRYLVFTSDRTTFEKAKGVDITYNLAVMDLSTKTVTDIPVFNGANNMNPQFSSSGGQIYFLSNRDGFRNLYRYTLESKQIEQLTDYFTGISGITEYSPALSVSRNDDVLYSYYRYQKYTIFNAKGSDFKPVPVAADAINFDAGTLPPIKQTGVDLINANLSNFNRFETITDDKINPAKYRPQFKLDYLSSNGVGASVGRFGTGLSSGIQGIFSDILGRNQIFATLAVNGEIYDFGGQVAYVNQQSRINYGGAVSHIPYVSGYYVNQIQEGNNPSGTGYNYVNGYDIIRTFEDQVQAFAAYPFSRIFRFEAGTGASYYSYRIDRWADYYQAYVTENPDGSKTYEGSDYYPFDSDKHKLSKGDAQAYYGTSFNAFTIYQLNAAFVGDNSYFGVTSPLSGFRFRLGIESYIGDYNFNALTADFRKYTRIKPVTLAARLYSYTRFGKDQQALYPLFIGYPYLIRGYEANSFYRSGSVNSSAYIDQLSGSKIAVGNFEVRLPFTGPEKLAAFPSKFLFSDLNLFFDIGLAYNSNSKIHWTTDVDENANPGNGGIGNVGGIGGVSGIGGGLSSTNIVNRAPSMSAGVSLRVNMFGYFVLEPYFAIPFSRKDVNGGVFGLTFAPGW</sequence>
<dbReference type="RefSeq" id="WP_128767672.1">
    <property type="nucleotide sequence ID" value="NZ_RXOC01000001.1"/>
</dbReference>
<comment type="caution">
    <text evidence="2">The sequence shown here is derived from an EMBL/GenBank/DDBJ whole genome shotgun (WGS) entry which is preliminary data.</text>
</comment>
<gene>
    <name evidence="2" type="ORF">EKH83_01840</name>
</gene>
<accession>A0A4Q0MHL0</accession>
<dbReference type="AlphaFoldDB" id="A0A4Q0MHL0"/>
<comment type="similarity">
    <text evidence="1">Belongs to the TolB family.</text>
</comment>
<dbReference type="PANTHER" id="PTHR36842:SF1">
    <property type="entry name" value="PROTEIN TOLB"/>
    <property type="match status" value="1"/>
</dbReference>
<dbReference type="Gene3D" id="2.120.10.30">
    <property type="entry name" value="TolB, C-terminal domain"/>
    <property type="match status" value="2"/>
</dbReference>
<dbReference type="InterPro" id="IPR011042">
    <property type="entry name" value="6-blade_b-propeller_TolB-like"/>
</dbReference>
<proteinExistence type="inferred from homology"/>
<name>A0A4Q0MHL0_9SPHI</name>
<dbReference type="Pfam" id="PF04450">
    <property type="entry name" value="BSP"/>
    <property type="match status" value="1"/>
</dbReference>
<evidence type="ECO:0000313" key="2">
    <source>
        <dbReference type="EMBL" id="RXF72486.1"/>
    </source>
</evidence>
<dbReference type="PANTHER" id="PTHR36842">
    <property type="entry name" value="PROTEIN TOLB HOMOLOG"/>
    <property type="match status" value="1"/>
</dbReference>